<name>B8GIC0_METPE</name>
<evidence type="ECO:0000313" key="1">
    <source>
        <dbReference type="EMBL" id="ACL15471.1"/>
    </source>
</evidence>
<dbReference type="KEGG" id="mpl:Mpal_0077"/>
<dbReference type="AlphaFoldDB" id="B8GIC0"/>
<proteinExistence type="predicted"/>
<protein>
    <submittedName>
        <fullName evidence="1">Uncharacterized protein</fullName>
    </submittedName>
</protein>
<sequence>MRLVCREGAPIMYEQGFSGSGVDMKRTFGLQDLASPWITPSVDELYVIYYCYINTGIPIYSDAGRF</sequence>
<keyword evidence="2" id="KW-1185">Reference proteome</keyword>
<accession>B8GIC0</accession>
<reference evidence="1 2" key="1">
    <citation type="journal article" date="2015" name="Genome Announc.">
        <title>Complete Genome Sequence of Methanosphaerula palustris E1-9CT, a Hydrogenotrophic Methanogen Isolated from a Minerotrophic Fen Peatland.</title>
        <authorList>
            <person name="Cadillo-Quiroz H."/>
            <person name="Browne P."/>
            <person name="Kyrpides N."/>
            <person name="Woyke T."/>
            <person name="Goodwin L."/>
            <person name="Detter C."/>
            <person name="Yavitt J.B."/>
            <person name="Zinder S.H."/>
        </authorList>
    </citation>
    <scope>NUCLEOTIDE SEQUENCE [LARGE SCALE GENOMIC DNA]</scope>
    <source>
        <strain evidence="2">ATCC BAA-1556 / DSM 19958 / E1-9c</strain>
    </source>
</reference>
<gene>
    <name evidence="1" type="ordered locus">Mpal_0077</name>
</gene>
<dbReference type="HOGENOM" id="CLU_2820931_0_0_2"/>
<dbReference type="STRING" id="521011.Mpal_0077"/>
<organism evidence="1 2">
    <name type="scientific">Methanosphaerula palustris (strain ATCC BAA-1556 / DSM 19958 / E1-9c)</name>
    <dbReference type="NCBI Taxonomy" id="521011"/>
    <lineage>
        <taxon>Archaea</taxon>
        <taxon>Methanobacteriati</taxon>
        <taxon>Methanobacteriota</taxon>
        <taxon>Stenosarchaea group</taxon>
        <taxon>Methanomicrobia</taxon>
        <taxon>Methanomicrobiales</taxon>
        <taxon>Methanoregulaceae</taxon>
        <taxon>Methanosphaerula</taxon>
    </lineage>
</organism>
<dbReference type="Proteomes" id="UP000002457">
    <property type="component" value="Chromosome"/>
</dbReference>
<evidence type="ECO:0000313" key="2">
    <source>
        <dbReference type="Proteomes" id="UP000002457"/>
    </source>
</evidence>
<dbReference type="EMBL" id="CP001338">
    <property type="protein sequence ID" value="ACL15471.1"/>
    <property type="molecule type" value="Genomic_DNA"/>
</dbReference>